<sequence>MKSVLMLIFLSIGIAVFPKVSEEEYLKNNVHVISLEEYSGENFKYLDDEREVRVFFSGETHGFQENYQLRIQLIRYFYEVHGIRRYLGELGYSSGYFLNKYLETGEEKYLELVNYSLEGSHDFSVEDYEFWKELYNYNRTLPEGEKIKIYGLDMEHQYWIPLLAVHDILEKVEVEELAPEDREGFRKAKVLFKEIHDMILPPGEDYKNIYRNVEEIIKKKKLRYRRDDILDAFKTSRMNFILGRTAAEKYYTAEELVDIEAIIFNALNTIEFLNLKANEEIYFYMREKFIFENFIRLFKAFPHDEFYGQWGRFHISGREDSNEIRFAQLVEDFAPDFYRSITAIEFLYNDKNHPDYRKKGVREKLNILKKYIPEGAEAAIFNLKELSEDSRLLDKRERRYIKYIVVINSSKKAEKLKE</sequence>
<name>A0A9W6LLR9_9FUSO</name>
<dbReference type="Proteomes" id="UP001144471">
    <property type="component" value="Unassembled WGS sequence"/>
</dbReference>
<dbReference type="AlphaFoldDB" id="A0A9W6LLR9"/>
<evidence type="ECO:0008006" key="3">
    <source>
        <dbReference type="Google" id="ProtNLM"/>
    </source>
</evidence>
<dbReference type="EMBL" id="BSDY01000002">
    <property type="protein sequence ID" value="GLI54947.1"/>
    <property type="molecule type" value="Genomic_DNA"/>
</dbReference>
<reference evidence="1" key="1">
    <citation type="submission" date="2022-12" db="EMBL/GenBank/DDBJ databases">
        <title>Reference genome sequencing for broad-spectrum identification of bacterial and archaeal isolates by mass spectrometry.</title>
        <authorList>
            <person name="Sekiguchi Y."/>
            <person name="Tourlousse D.M."/>
        </authorList>
    </citation>
    <scope>NUCLEOTIDE SEQUENCE</scope>
    <source>
        <strain evidence="1">10succ1</strain>
    </source>
</reference>
<comment type="caution">
    <text evidence="1">The sequence shown here is derived from an EMBL/GenBank/DDBJ whole genome shotgun (WGS) entry which is preliminary data.</text>
</comment>
<keyword evidence="2" id="KW-1185">Reference proteome</keyword>
<evidence type="ECO:0000313" key="1">
    <source>
        <dbReference type="EMBL" id="GLI54947.1"/>
    </source>
</evidence>
<dbReference type="RefSeq" id="WP_281833157.1">
    <property type="nucleotide sequence ID" value="NZ_BSDY01000002.1"/>
</dbReference>
<proteinExistence type="predicted"/>
<dbReference type="Gene3D" id="3.30.1870.10">
    <property type="entry name" value="EreA-like, domain 2"/>
    <property type="match status" value="1"/>
</dbReference>
<dbReference type="SUPFAM" id="SSF159501">
    <property type="entry name" value="EreA/ChaN-like"/>
    <property type="match status" value="1"/>
</dbReference>
<organism evidence="1 2">
    <name type="scientific">Propionigenium maris DSM 9537</name>
    <dbReference type="NCBI Taxonomy" id="1123000"/>
    <lineage>
        <taxon>Bacteria</taxon>
        <taxon>Fusobacteriati</taxon>
        <taxon>Fusobacteriota</taxon>
        <taxon>Fusobacteriia</taxon>
        <taxon>Fusobacteriales</taxon>
        <taxon>Fusobacteriaceae</taxon>
        <taxon>Propionigenium</taxon>
    </lineage>
</organism>
<protein>
    <recommendedName>
        <fullName evidence="3">Erythromycin esterase homolog</fullName>
    </recommendedName>
</protein>
<evidence type="ECO:0000313" key="2">
    <source>
        <dbReference type="Proteomes" id="UP001144471"/>
    </source>
</evidence>
<accession>A0A9W6LLR9</accession>
<gene>
    <name evidence="1" type="ORF">PM10SUCC1_04620</name>
</gene>